<gene>
    <name evidence="1" type="ORF">C4K46_09305</name>
</gene>
<dbReference type="SFLD" id="SFLDS00003">
    <property type="entry name" value="Haloacid_Dehalogenase"/>
    <property type="match status" value="1"/>
</dbReference>
<dbReference type="Proteomes" id="UP001519296">
    <property type="component" value="Unassembled WGS sequence"/>
</dbReference>
<dbReference type="InterPro" id="IPR050155">
    <property type="entry name" value="HAD-like_hydrolase_sf"/>
</dbReference>
<protein>
    <submittedName>
        <fullName evidence="1">Phosphoglycolate phosphatase</fullName>
    </submittedName>
</protein>
<dbReference type="Pfam" id="PF13419">
    <property type="entry name" value="HAD_2"/>
    <property type="match status" value="1"/>
</dbReference>
<dbReference type="SFLD" id="SFLDG01129">
    <property type="entry name" value="C1.5:_HAD__Beta-PGM__Phosphata"/>
    <property type="match status" value="1"/>
</dbReference>
<dbReference type="PANTHER" id="PTHR43434">
    <property type="entry name" value="PHOSPHOGLYCOLATE PHOSPHATASE"/>
    <property type="match status" value="1"/>
</dbReference>
<evidence type="ECO:0000313" key="1">
    <source>
        <dbReference type="EMBL" id="MBP2624130.1"/>
    </source>
</evidence>
<dbReference type="EMBL" id="PRDG01000006">
    <property type="protein sequence ID" value="MBP2624130.1"/>
    <property type="molecule type" value="Genomic_DNA"/>
</dbReference>
<dbReference type="Gene3D" id="1.10.150.240">
    <property type="entry name" value="Putative phosphatase, domain 2"/>
    <property type="match status" value="1"/>
</dbReference>
<accession>A0ABS5B5N1</accession>
<dbReference type="Gene3D" id="3.40.50.1000">
    <property type="entry name" value="HAD superfamily/HAD-like"/>
    <property type="match status" value="1"/>
</dbReference>
<dbReference type="RefSeq" id="WP_209628839.1">
    <property type="nucleotide sequence ID" value="NZ_PRDG01000006.1"/>
</dbReference>
<dbReference type="InterPro" id="IPR023214">
    <property type="entry name" value="HAD_sf"/>
</dbReference>
<dbReference type="InterPro" id="IPR036412">
    <property type="entry name" value="HAD-like_sf"/>
</dbReference>
<keyword evidence="2" id="KW-1185">Reference proteome</keyword>
<organism evidence="1 2">
    <name type="scientific">Streptococcus oricebi</name>
    <dbReference type="NCBI Taxonomy" id="1547447"/>
    <lineage>
        <taxon>Bacteria</taxon>
        <taxon>Bacillati</taxon>
        <taxon>Bacillota</taxon>
        <taxon>Bacilli</taxon>
        <taxon>Lactobacillales</taxon>
        <taxon>Streptococcaceae</taxon>
        <taxon>Streptococcus</taxon>
    </lineage>
</organism>
<dbReference type="PANTHER" id="PTHR43434:SF20">
    <property type="entry name" value="5'-NUCLEOTIDASE"/>
    <property type="match status" value="1"/>
</dbReference>
<reference evidence="1 2" key="1">
    <citation type="submission" date="2018-02" db="EMBL/GenBank/DDBJ databases">
        <title>Draft genome sequence of Streptococcus oricebi CCUG 70868T type strain.</title>
        <authorList>
            <person name="Mendez V."/>
            <person name="Salva-Serra F."/>
            <person name="Jaen-Luchoro D."/>
            <person name="Gonzales-Siles L."/>
            <person name="Karlsson R."/>
            <person name="Engstrom-Jakobsson H."/>
            <person name="Busquets A."/>
            <person name="Gomila M."/>
            <person name="Pineiro-Iglesias B."/>
            <person name="Bennasar-Figueras A."/>
            <person name="Seeger M."/>
            <person name="Moore E."/>
        </authorList>
    </citation>
    <scope>NUCLEOTIDE SEQUENCE [LARGE SCALE GENOMIC DNA]</scope>
    <source>
        <strain evidence="1 2">CCUG 70868</strain>
    </source>
</reference>
<comment type="caution">
    <text evidence="1">The sequence shown here is derived from an EMBL/GenBank/DDBJ whole genome shotgun (WGS) entry which is preliminary data.</text>
</comment>
<dbReference type="InterPro" id="IPR041492">
    <property type="entry name" value="HAD_2"/>
</dbReference>
<sequence>MKYIFFDLDGTLVDSSKGIKASFAHTFQRLGQKIPGESVIDSFIGPPLEVSFARVVKPEKVSNAIDYYRQYYKEEGIYGVKLYTGILELLEGLKQRGHSLYITTSKNEATALQMAENLKINSYFTGIFGSLPDSYHKADVIKRALKDSQADLSQVVIIGDTKFDMIGGKEVGIKAMGALWGFGKKEDLLANGADCLAERPQAVLPLLSKF</sequence>
<dbReference type="InterPro" id="IPR023198">
    <property type="entry name" value="PGP-like_dom2"/>
</dbReference>
<proteinExistence type="predicted"/>
<evidence type="ECO:0000313" key="2">
    <source>
        <dbReference type="Proteomes" id="UP001519296"/>
    </source>
</evidence>
<name>A0ABS5B5N1_9STRE</name>
<dbReference type="SUPFAM" id="SSF56784">
    <property type="entry name" value="HAD-like"/>
    <property type="match status" value="1"/>
</dbReference>